<dbReference type="EMBL" id="WJXW01000003">
    <property type="protein sequence ID" value="KAF9738327.1"/>
    <property type="molecule type" value="Genomic_DNA"/>
</dbReference>
<evidence type="ECO:0000313" key="1">
    <source>
        <dbReference type="EMBL" id="KAF9738327.1"/>
    </source>
</evidence>
<dbReference type="AlphaFoldDB" id="A0A9P6GMD6"/>
<evidence type="ECO:0000313" key="2">
    <source>
        <dbReference type="Proteomes" id="UP000756921"/>
    </source>
</evidence>
<dbReference type="Proteomes" id="UP000756921">
    <property type="component" value="Unassembled WGS sequence"/>
</dbReference>
<gene>
    <name evidence="1" type="ORF">PMIN01_03610</name>
</gene>
<accession>A0A9P6GMD6</accession>
<keyword evidence="2" id="KW-1185">Reference proteome</keyword>
<name>A0A9P6GMD6_9PLEO</name>
<comment type="caution">
    <text evidence="1">The sequence shown here is derived from an EMBL/GenBank/DDBJ whole genome shotgun (WGS) entry which is preliminary data.</text>
</comment>
<organism evidence="1 2">
    <name type="scientific">Paraphaeosphaeria minitans</name>
    <dbReference type="NCBI Taxonomy" id="565426"/>
    <lineage>
        <taxon>Eukaryota</taxon>
        <taxon>Fungi</taxon>
        <taxon>Dikarya</taxon>
        <taxon>Ascomycota</taxon>
        <taxon>Pezizomycotina</taxon>
        <taxon>Dothideomycetes</taxon>
        <taxon>Pleosporomycetidae</taxon>
        <taxon>Pleosporales</taxon>
        <taxon>Massarineae</taxon>
        <taxon>Didymosphaeriaceae</taxon>
        <taxon>Paraphaeosphaeria</taxon>
    </lineage>
</organism>
<sequence length="266" mass="29715">MFYQEALHCLQDTVFCVFHHFAIPLGSAIECPVEILTVNLGIYSSFSTAQAVAMSALELKLKRLQSAGFMGKYCNDIDLRRRGLITQITRNGQERPLSEYEIQAMPLQHCAVLGDSSLRTSREQIGTSKPGISLSTNQTPPTIFEIEQDPLWAQSRIPYFRKRDDGPFRSVGEPAYATSFVINMLEARKLAANGVAVNENDQTRAATKILKQRLTIDRNLEVQTETDYLEAKGEKLFGTGSARWQLGSGKDIGPIYQGRRHSISLN</sequence>
<reference evidence="1" key="1">
    <citation type="journal article" date="2020" name="Mol. Plant Microbe Interact.">
        <title>Genome Sequence of the Biocontrol Agent Coniothyrium minitans strain Conio (IMI 134523).</title>
        <authorList>
            <person name="Patel D."/>
            <person name="Shittu T.A."/>
            <person name="Baroncelli R."/>
            <person name="Muthumeenakshi S."/>
            <person name="Osborne T.H."/>
            <person name="Janganan T.K."/>
            <person name="Sreenivasaprasad S."/>
        </authorList>
    </citation>
    <scope>NUCLEOTIDE SEQUENCE</scope>
    <source>
        <strain evidence="1">Conio</strain>
    </source>
</reference>
<protein>
    <submittedName>
        <fullName evidence="1">Uncharacterized protein</fullName>
    </submittedName>
</protein>
<dbReference type="OrthoDB" id="3799500at2759"/>
<proteinExistence type="predicted"/>